<sequence>MDFSFHIQQGQQLLEKQDAASIKKALEHFKKANEMTEEEDIGKPKILYHLALGNYVIGQIEQSYKIAHKAKRSIDIAIENSMFSMNNMRQMLGEADIDALIRHIDEKFPQVVFHIDTEDEDFDENELDFSHLNQLYQTADKEEIEPQFSIDDLDEDVLMATFFGLSRTNDELVYFDKLKGDVLSYVQGYFSSHIGDQSIANRRLANRITNGEPTDFVDEERYILIDRLKLIDFLNEYKKQTQGKEPFNSFVDYFSEEVLKDFTYDDDLTIDDLANSAHIQEKFHELFGKKYQNRVMELRNDYSAIFKKTQKALAHSWIKQKVFNKIKIDEEQLAKMSVEERFRLRRKCSENRDIKSLLTIVKYHFIKGSAATNESNFPEMCYYYGRLHRGEELQEFLSDKGFYLFMLPESCKELAQNLLNIGYKFPHLNEKEISYLEQKYCDPKTFELFDIIMFDSDQLGRPIKKFDKNSLTVKNSDFSRYFLLKVYDCFSENEELNDGYSEMFVYSRIKNEIIRKAYEDVGLGEYCIVQPILSNEFCNLIKEKYGDECSNYFAKALSSDEDWEDFKNSDFYLLNADSIEEVANDYFPNSSNVEDVKAEVAKFWLNKVNSHEYRLT</sequence>
<dbReference type="Proteomes" id="UP000199656">
    <property type="component" value="Unassembled WGS sequence"/>
</dbReference>
<evidence type="ECO:0000313" key="1">
    <source>
        <dbReference type="EMBL" id="SEA01439.1"/>
    </source>
</evidence>
<dbReference type="AlphaFoldDB" id="A0A1H3XPY6"/>
<evidence type="ECO:0000313" key="2">
    <source>
        <dbReference type="Proteomes" id="UP000199656"/>
    </source>
</evidence>
<gene>
    <name evidence="1" type="ORF">SAMN05660909_00418</name>
</gene>
<organism evidence="1 2">
    <name type="scientific">Chitinophaga terrae</name>
    <name type="common">ex Kim and Jung 2007</name>
    <dbReference type="NCBI Taxonomy" id="408074"/>
    <lineage>
        <taxon>Bacteria</taxon>
        <taxon>Pseudomonadati</taxon>
        <taxon>Bacteroidota</taxon>
        <taxon>Chitinophagia</taxon>
        <taxon>Chitinophagales</taxon>
        <taxon>Chitinophagaceae</taxon>
        <taxon>Chitinophaga</taxon>
    </lineage>
</organism>
<name>A0A1H3XPY6_9BACT</name>
<proteinExistence type="predicted"/>
<reference evidence="2" key="1">
    <citation type="submission" date="2016-10" db="EMBL/GenBank/DDBJ databases">
        <authorList>
            <person name="Varghese N."/>
            <person name="Submissions S."/>
        </authorList>
    </citation>
    <scope>NUCLEOTIDE SEQUENCE [LARGE SCALE GENOMIC DNA]</scope>
    <source>
        <strain evidence="2">DSM 23920</strain>
    </source>
</reference>
<dbReference type="RefSeq" id="WP_089758181.1">
    <property type="nucleotide sequence ID" value="NZ_BKAT01000010.1"/>
</dbReference>
<accession>A0A1H3XPY6</accession>
<dbReference type="EMBL" id="FNRL01000002">
    <property type="protein sequence ID" value="SEA01439.1"/>
    <property type="molecule type" value="Genomic_DNA"/>
</dbReference>
<keyword evidence="2" id="KW-1185">Reference proteome</keyword>
<dbReference type="OrthoDB" id="9858523at2"/>
<protein>
    <submittedName>
        <fullName evidence="1">Uncharacterized protein</fullName>
    </submittedName>
</protein>